<protein>
    <submittedName>
        <fullName evidence="1">Uncharacterized protein</fullName>
    </submittedName>
</protein>
<reference evidence="1" key="1">
    <citation type="submission" date="2014-11" db="EMBL/GenBank/DDBJ databases">
        <authorList>
            <person name="Amaro Gonzalez C."/>
        </authorList>
    </citation>
    <scope>NUCLEOTIDE SEQUENCE</scope>
</reference>
<reference evidence="1" key="2">
    <citation type="journal article" date="2015" name="Fish Shellfish Immunol.">
        <title>Early steps in the European eel (Anguilla anguilla)-Vibrio vulnificus interaction in the gills: Role of the RtxA13 toxin.</title>
        <authorList>
            <person name="Callol A."/>
            <person name="Pajuelo D."/>
            <person name="Ebbesson L."/>
            <person name="Teles M."/>
            <person name="MacKenzie S."/>
            <person name="Amaro C."/>
        </authorList>
    </citation>
    <scope>NUCLEOTIDE SEQUENCE</scope>
</reference>
<name>A0A0E9UNY4_ANGAN</name>
<organism evidence="1">
    <name type="scientific">Anguilla anguilla</name>
    <name type="common">European freshwater eel</name>
    <name type="synonym">Muraena anguilla</name>
    <dbReference type="NCBI Taxonomy" id="7936"/>
    <lineage>
        <taxon>Eukaryota</taxon>
        <taxon>Metazoa</taxon>
        <taxon>Chordata</taxon>
        <taxon>Craniata</taxon>
        <taxon>Vertebrata</taxon>
        <taxon>Euteleostomi</taxon>
        <taxon>Actinopterygii</taxon>
        <taxon>Neopterygii</taxon>
        <taxon>Teleostei</taxon>
        <taxon>Anguilliformes</taxon>
        <taxon>Anguillidae</taxon>
        <taxon>Anguilla</taxon>
    </lineage>
</organism>
<proteinExistence type="predicted"/>
<evidence type="ECO:0000313" key="1">
    <source>
        <dbReference type="EMBL" id="JAH66915.1"/>
    </source>
</evidence>
<accession>A0A0E9UNY4</accession>
<sequence length="47" mass="5565">MEEEPINMNFIATLMQIVLSCMCSEWICMNTNYLYVVICRVDTTIQR</sequence>
<dbReference type="EMBL" id="GBXM01041662">
    <property type="protein sequence ID" value="JAH66915.1"/>
    <property type="molecule type" value="Transcribed_RNA"/>
</dbReference>
<dbReference type="AlphaFoldDB" id="A0A0E9UNY4"/>